<reference evidence="1" key="1">
    <citation type="submission" date="2023-07" db="EMBL/GenBank/DDBJ databases">
        <title>The genome sequence of Rhodocytophaga aerolata KACC 12507.</title>
        <authorList>
            <person name="Zhang X."/>
        </authorList>
    </citation>
    <scope>NUCLEOTIDE SEQUENCE</scope>
    <source>
        <strain evidence="1">KACC 12507</strain>
    </source>
</reference>
<organism evidence="1 2">
    <name type="scientific">Rhodocytophaga aerolata</name>
    <dbReference type="NCBI Taxonomy" id="455078"/>
    <lineage>
        <taxon>Bacteria</taxon>
        <taxon>Pseudomonadati</taxon>
        <taxon>Bacteroidota</taxon>
        <taxon>Cytophagia</taxon>
        <taxon>Cytophagales</taxon>
        <taxon>Rhodocytophagaceae</taxon>
        <taxon>Rhodocytophaga</taxon>
    </lineage>
</organism>
<accession>A0ABT8RCK7</accession>
<proteinExistence type="predicted"/>
<evidence type="ECO:0000313" key="1">
    <source>
        <dbReference type="EMBL" id="MDO1448435.1"/>
    </source>
</evidence>
<dbReference type="EMBL" id="JAUKPO010000012">
    <property type="protein sequence ID" value="MDO1448435.1"/>
    <property type="molecule type" value="Genomic_DNA"/>
</dbReference>
<name>A0ABT8RCK7_9BACT</name>
<keyword evidence="2" id="KW-1185">Reference proteome</keyword>
<comment type="caution">
    <text evidence="1">The sequence shown here is derived from an EMBL/GenBank/DDBJ whole genome shotgun (WGS) entry which is preliminary data.</text>
</comment>
<protein>
    <submittedName>
        <fullName evidence="1">DUF4197 domain-containing protein</fullName>
    </submittedName>
</protein>
<dbReference type="InterPro" id="IPR025245">
    <property type="entry name" value="DUF4197"/>
</dbReference>
<dbReference type="Proteomes" id="UP001168528">
    <property type="component" value="Unassembled WGS sequence"/>
</dbReference>
<evidence type="ECO:0000313" key="2">
    <source>
        <dbReference type="Proteomes" id="UP001168528"/>
    </source>
</evidence>
<sequence length="241" mass="26126">MKKIVVLLIGVIISSYSYGQFSLKNLKKTVTTATSSATLSESEIAKGLKEALTVGAKNASSQLNAVDGFNKNMKVRIPFPEDAQRVATKLREMGFGKKVDEFEQTLNRAAEQAAKEAAPIFVNAITSMSITDAKNILMGADTSATSYLRTKTSDPLASAFSPHIQKALDATTATKKWTELATLYNKIPLVKKVETDLVKYTTSKALKGLFTVVAEEEIKIRKDPAARVTDLLKKVFGSTNG</sequence>
<dbReference type="Pfam" id="PF13852">
    <property type="entry name" value="DUF4197"/>
    <property type="match status" value="1"/>
</dbReference>
<gene>
    <name evidence="1" type="ORF">Q0590_19320</name>
</gene>
<dbReference type="RefSeq" id="WP_302039239.1">
    <property type="nucleotide sequence ID" value="NZ_JAUKPO010000012.1"/>
</dbReference>